<sequence length="302" mass="34326">MLKIGIIGLGDIAQKAYLPVFAEKGDIEFHLYTRDIVKLKTLASKYRFAHIHLSLDELIESGVKGAFVHSATESHHEIVKKLLLAGIHVYVDKPIAYEYEKARELTELAEDKSLILMTGFNRRYAPAYKQLAELKEPNMVIMQKNRKALPGEIRHFILDDFIHVVDTLRFLFPYDIKQVNVTGKKNGAFLHHVVIQLQAEEGIAIGIMNRDSGVVEEKVEVFQSDQKRTAVNVSDLLVQENRNETRHGGSDWEPTLHKRGFEQIIFDFIQAVGNNSLPSITAKDSLVTHEICETIVKELEEL</sequence>
<dbReference type="InterPro" id="IPR000683">
    <property type="entry name" value="Gfo/Idh/MocA-like_OxRdtase_N"/>
</dbReference>
<protein>
    <submittedName>
        <fullName evidence="3">Oxidoreductase, Gfo/Idh/MocA family</fullName>
    </submittedName>
</protein>
<gene>
    <name evidence="3" type="ORF">SAMD00020551_4757</name>
</gene>
<dbReference type="Pfam" id="PF21378">
    <property type="entry name" value="YceM-like_C"/>
    <property type="match status" value="1"/>
</dbReference>
<dbReference type="GO" id="GO:0000166">
    <property type="term" value="F:nucleotide binding"/>
    <property type="evidence" value="ECO:0007669"/>
    <property type="project" value="InterPro"/>
</dbReference>
<name>A0A0A8XB99_MESS1</name>
<feature type="domain" description="Gfo/Idh/MocA-like oxidoreductase N-terminal" evidence="1">
    <location>
        <begin position="2"/>
        <end position="120"/>
    </location>
</feature>
<proteinExistence type="predicted"/>
<organism evidence="3 4">
    <name type="scientific">Mesobacillus selenatarsenatis (strain DSM 18680 / JCM 14380 / FERM P-15431 / SF-1)</name>
    <dbReference type="NCBI Taxonomy" id="1321606"/>
    <lineage>
        <taxon>Bacteria</taxon>
        <taxon>Bacillati</taxon>
        <taxon>Bacillota</taxon>
        <taxon>Bacilli</taxon>
        <taxon>Bacillales</taxon>
        <taxon>Bacillaceae</taxon>
        <taxon>Mesobacillus</taxon>
    </lineage>
</organism>
<evidence type="ECO:0000313" key="4">
    <source>
        <dbReference type="Proteomes" id="UP000031014"/>
    </source>
</evidence>
<dbReference type="AlphaFoldDB" id="A0A0A8XB99"/>
<dbReference type="SUPFAM" id="SSF51735">
    <property type="entry name" value="NAD(P)-binding Rossmann-fold domains"/>
    <property type="match status" value="1"/>
</dbReference>
<dbReference type="RefSeq" id="WP_198135671.1">
    <property type="nucleotide sequence ID" value="NZ_BASE01000131.1"/>
</dbReference>
<evidence type="ECO:0000259" key="2">
    <source>
        <dbReference type="Pfam" id="PF21378"/>
    </source>
</evidence>
<dbReference type="PANTHER" id="PTHR43708">
    <property type="entry name" value="CONSERVED EXPRESSED OXIDOREDUCTASE (EUROFUNG)"/>
    <property type="match status" value="1"/>
</dbReference>
<dbReference type="InterPro" id="IPR051317">
    <property type="entry name" value="Gfo/Idh/MocA_oxidoreduct"/>
</dbReference>
<evidence type="ECO:0000313" key="3">
    <source>
        <dbReference type="EMBL" id="GAM16544.1"/>
    </source>
</evidence>
<dbReference type="PANTHER" id="PTHR43708:SF4">
    <property type="entry name" value="OXIDOREDUCTASE YCEM-RELATED"/>
    <property type="match status" value="1"/>
</dbReference>
<dbReference type="InterPro" id="IPR048477">
    <property type="entry name" value="YceM-like_C"/>
</dbReference>
<keyword evidence="4" id="KW-1185">Reference proteome</keyword>
<dbReference type="STRING" id="1321606.SAMD00020551_4757"/>
<accession>A0A0A8XB99</accession>
<reference evidence="3 4" key="1">
    <citation type="submission" date="2013-06" db="EMBL/GenBank/DDBJ databases">
        <title>Whole genome shotgun sequence of Bacillus selenatarsenatis SF-1.</title>
        <authorList>
            <person name="Kuroda M."/>
            <person name="Sei K."/>
            <person name="Yamashita M."/>
            <person name="Ike M."/>
        </authorList>
    </citation>
    <scope>NUCLEOTIDE SEQUENCE [LARGE SCALE GENOMIC DNA]</scope>
    <source>
        <strain evidence="3 4">SF-1</strain>
    </source>
</reference>
<comment type="caution">
    <text evidence="3">The sequence shown here is derived from an EMBL/GenBank/DDBJ whole genome shotgun (WGS) entry which is preliminary data.</text>
</comment>
<dbReference type="InterPro" id="IPR036291">
    <property type="entry name" value="NAD(P)-bd_dom_sf"/>
</dbReference>
<dbReference type="EMBL" id="BASE01000131">
    <property type="protein sequence ID" value="GAM16544.1"/>
    <property type="molecule type" value="Genomic_DNA"/>
</dbReference>
<dbReference type="Pfam" id="PF01408">
    <property type="entry name" value="GFO_IDH_MocA"/>
    <property type="match status" value="1"/>
</dbReference>
<feature type="domain" description="YceM-like C-terminal" evidence="2">
    <location>
        <begin position="126"/>
        <end position="236"/>
    </location>
</feature>
<evidence type="ECO:0000259" key="1">
    <source>
        <dbReference type="Pfam" id="PF01408"/>
    </source>
</evidence>
<dbReference type="Proteomes" id="UP000031014">
    <property type="component" value="Unassembled WGS sequence"/>
</dbReference>
<dbReference type="Gene3D" id="3.30.360.10">
    <property type="entry name" value="Dihydrodipicolinate Reductase, domain 2"/>
    <property type="match status" value="1"/>
</dbReference>
<dbReference type="SUPFAM" id="SSF55347">
    <property type="entry name" value="Glyceraldehyde-3-phosphate dehydrogenase-like, C-terminal domain"/>
    <property type="match status" value="1"/>
</dbReference>
<dbReference type="Gene3D" id="3.40.50.720">
    <property type="entry name" value="NAD(P)-binding Rossmann-like Domain"/>
    <property type="match status" value="1"/>
</dbReference>